<gene>
    <name evidence="2" type="ORF">FHK82_04645</name>
</gene>
<feature type="domain" description="G" evidence="1">
    <location>
        <begin position="7"/>
        <end position="64"/>
    </location>
</feature>
<comment type="caution">
    <text evidence="2">The sequence shown here is derived from an EMBL/GenBank/DDBJ whole genome shotgun (WGS) entry which is preliminary data.</text>
</comment>
<dbReference type="AlphaFoldDB" id="A0A558DAI8"/>
<sequence>MNDHPVFAVVGHPNKGKSSVVAALTQNDQVKISPLSGTTRVSQRFALKLDNKIVFELVDTPGFQRANKCLAWLNDGEVTADQRPVRVNAFLDKFTGQSGFLDEVELLTPIMQGAGIIYVIDGSLPYSPEYETEMEILRWTGSARLALINPIGGDHYVEQWRQALNQYFSLVRVFDPLHASFDQLLQLLRTFGQLDTHKTAAFDHAIKELEHYRQLKLQQAARIIVENLHRLITFQQSSSRLENLVKEKLAAVMPDEIAGFNQQLNKMEREGQQQLEALFLYHQLEADISRLQVHQSELMDETQWSLWGLDKKQLILVSAGAGAAIGLIADAGLGGASLMTGAVGGGLVGGLSGWFGMDWLKDKLPAWLTFNKETHLLGPVNDPNFSFVVLGRALSHARAMLVRSHADQNKLTINHAQVNAMQSLALNEQVRLLKQCRQLQNDGLQGKAAERLRAWVYQQLVDEKLG</sequence>
<dbReference type="SUPFAM" id="SSF52540">
    <property type="entry name" value="P-loop containing nucleoside triphosphate hydrolases"/>
    <property type="match status" value="1"/>
</dbReference>
<accession>A0A558DAI8</accession>
<organism evidence="2 3">
    <name type="scientific">Sedimenticola thiotaurini</name>
    <dbReference type="NCBI Taxonomy" id="1543721"/>
    <lineage>
        <taxon>Bacteria</taxon>
        <taxon>Pseudomonadati</taxon>
        <taxon>Pseudomonadota</taxon>
        <taxon>Gammaproteobacteria</taxon>
        <taxon>Chromatiales</taxon>
        <taxon>Sedimenticolaceae</taxon>
        <taxon>Sedimenticola</taxon>
    </lineage>
</organism>
<evidence type="ECO:0000313" key="3">
    <source>
        <dbReference type="Proteomes" id="UP000317355"/>
    </source>
</evidence>
<dbReference type="GO" id="GO:0005525">
    <property type="term" value="F:GTP binding"/>
    <property type="evidence" value="ECO:0007669"/>
    <property type="project" value="InterPro"/>
</dbReference>
<protein>
    <submittedName>
        <fullName evidence="2">DUF3482 domain-containing protein</fullName>
    </submittedName>
</protein>
<reference evidence="2 3" key="1">
    <citation type="submission" date="2019-07" db="EMBL/GenBank/DDBJ databases">
        <title>The pathways for chlorine oxyanion respiration interact through the shared metabolite chlorate.</title>
        <authorList>
            <person name="Barnum T.P."/>
            <person name="Cheng Y."/>
            <person name="Hill K.A."/>
            <person name="Lucas L.N."/>
            <person name="Carlson H.K."/>
            <person name="Coates J.D."/>
        </authorList>
    </citation>
    <scope>NUCLEOTIDE SEQUENCE [LARGE SCALE GENOMIC DNA]</scope>
    <source>
        <strain evidence="2">BK-3</strain>
    </source>
</reference>
<dbReference type="EMBL" id="VMRY01000010">
    <property type="protein sequence ID" value="TVT58008.1"/>
    <property type="molecule type" value="Genomic_DNA"/>
</dbReference>
<dbReference type="InterPro" id="IPR021871">
    <property type="entry name" value="DUF3482"/>
</dbReference>
<dbReference type="InterPro" id="IPR006073">
    <property type="entry name" value="GTP-bd"/>
</dbReference>
<dbReference type="Gene3D" id="3.40.50.300">
    <property type="entry name" value="P-loop containing nucleotide triphosphate hydrolases"/>
    <property type="match status" value="1"/>
</dbReference>
<evidence type="ECO:0000313" key="2">
    <source>
        <dbReference type="EMBL" id="TVT58008.1"/>
    </source>
</evidence>
<name>A0A558DAI8_9GAMM</name>
<dbReference type="Proteomes" id="UP000317355">
    <property type="component" value="Unassembled WGS sequence"/>
</dbReference>
<dbReference type="Pfam" id="PF01926">
    <property type="entry name" value="MMR_HSR1"/>
    <property type="match status" value="1"/>
</dbReference>
<proteinExistence type="predicted"/>
<evidence type="ECO:0000259" key="1">
    <source>
        <dbReference type="Pfam" id="PF01926"/>
    </source>
</evidence>
<dbReference type="Pfam" id="PF11981">
    <property type="entry name" value="DUF3482"/>
    <property type="match status" value="1"/>
</dbReference>
<dbReference type="InterPro" id="IPR027417">
    <property type="entry name" value="P-loop_NTPase"/>
</dbReference>